<dbReference type="Pfam" id="PF05253">
    <property type="entry name" value="zf-U11-48K"/>
    <property type="match status" value="1"/>
</dbReference>
<evidence type="ECO:0000256" key="11">
    <source>
        <dbReference type="ARBA" id="ARBA00049393"/>
    </source>
</evidence>
<evidence type="ECO:0000256" key="6">
    <source>
        <dbReference type="ARBA" id="ARBA00022723"/>
    </source>
</evidence>
<organism evidence="15 16">
    <name type="scientific">Brenthis ino</name>
    <name type="common">lesser marbled fritillary</name>
    <dbReference type="NCBI Taxonomy" id="405034"/>
    <lineage>
        <taxon>Eukaryota</taxon>
        <taxon>Metazoa</taxon>
        <taxon>Ecdysozoa</taxon>
        <taxon>Arthropoda</taxon>
        <taxon>Hexapoda</taxon>
        <taxon>Insecta</taxon>
        <taxon>Pterygota</taxon>
        <taxon>Neoptera</taxon>
        <taxon>Endopterygota</taxon>
        <taxon>Lepidoptera</taxon>
        <taxon>Glossata</taxon>
        <taxon>Ditrysia</taxon>
        <taxon>Papilionoidea</taxon>
        <taxon>Nymphalidae</taxon>
        <taxon>Heliconiinae</taxon>
        <taxon>Argynnini</taxon>
        <taxon>Brenthis</taxon>
    </lineage>
</organism>
<dbReference type="PANTHER" id="PTHR12998">
    <property type="entry name" value="TRNA:M(4)X MODIFICATION ENZYME TRM13 HOMOLOG"/>
    <property type="match status" value="1"/>
</dbReference>
<keyword evidence="7 12" id="KW-0863">Zinc-finger</keyword>
<feature type="region of interest" description="Disordered" evidence="13">
    <location>
        <begin position="1"/>
        <end position="25"/>
    </location>
</feature>
<keyword evidence="4 12" id="KW-0949">S-adenosyl-L-methionine</keyword>
<comment type="catalytic activity">
    <reaction evidence="9 12">
        <text>cytidine(4) in tRNA(Pro) + S-adenosyl-L-methionine = 2'-O-methylcytidine(4) in tRNA(Pro) + S-adenosyl-L-homocysteine + H(+)</text>
        <dbReference type="Rhea" id="RHEA:32767"/>
        <dbReference type="Rhea" id="RHEA-COMP:10397"/>
        <dbReference type="Rhea" id="RHEA-COMP:10398"/>
        <dbReference type="ChEBI" id="CHEBI:15378"/>
        <dbReference type="ChEBI" id="CHEBI:57856"/>
        <dbReference type="ChEBI" id="CHEBI:59789"/>
        <dbReference type="ChEBI" id="CHEBI:74495"/>
        <dbReference type="ChEBI" id="CHEBI:82748"/>
        <dbReference type="EC" id="2.1.1.225"/>
    </reaction>
</comment>
<feature type="domain" description="CHHC U11-48K-type" evidence="14">
    <location>
        <begin position="28"/>
        <end position="55"/>
    </location>
</feature>
<comment type="similarity">
    <text evidence="1 12">Belongs to the methyltransferase TRM13 family.</text>
</comment>
<evidence type="ECO:0000256" key="4">
    <source>
        <dbReference type="ARBA" id="ARBA00022691"/>
    </source>
</evidence>
<keyword evidence="3 12" id="KW-0808">Transferase</keyword>
<comment type="function">
    <text evidence="12">tRNA methylase which 2'-O-methylates cytidine(4) in tRNA(Pro) and tRNA(Gly)(GCC), and adenosine(4) in tRNA(His).</text>
</comment>
<feature type="compositionally biased region" description="Basic and acidic residues" evidence="13">
    <location>
        <begin position="9"/>
        <end position="25"/>
    </location>
</feature>
<dbReference type="GO" id="GO:0106050">
    <property type="term" value="F:tRNA 2'-O-methyltransferase activity"/>
    <property type="evidence" value="ECO:0007669"/>
    <property type="project" value="UniProtKB-UniRule"/>
</dbReference>
<dbReference type="Pfam" id="PF05206">
    <property type="entry name" value="TRM13"/>
    <property type="match status" value="1"/>
</dbReference>
<dbReference type="InterPro" id="IPR039044">
    <property type="entry name" value="Trm13"/>
</dbReference>
<dbReference type="GO" id="GO:0030488">
    <property type="term" value="P:tRNA methylation"/>
    <property type="evidence" value="ECO:0007669"/>
    <property type="project" value="InterPro"/>
</dbReference>
<name>A0A8J9VUM2_9NEOP</name>
<evidence type="ECO:0000256" key="10">
    <source>
        <dbReference type="ARBA" id="ARBA00048635"/>
    </source>
</evidence>
<feature type="non-terminal residue" evidence="15">
    <location>
        <position position="381"/>
    </location>
</feature>
<keyword evidence="5 12" id="KW-0819">tRNA processing</keyword>
<dbReference type="OrthoDB" id="258806at2759"/>
<dbReference type="Proteomes" id="UP000838878">
    <property type="component" value="Chromosome 13"/>
</dbReference>
<evidence type="ECO:0000259" key="14">
    <source>
        <dbReference type="PROSITE" id="PS51800"/>
    </source>
</evidence>
<gene>
    <name evidence="15" type="ORF">BINO364_LOCUS5281</name>
</gene>
<dbReference type="InterPro" id="IPR007871">
    <property type="entry name" value="Methyltransferase_TRM13"/>
</dbReference>
<dbReference type="EMBL" id="OV170233">
    <property type="protein sequence ID" value="CAH0718872.1"/>
    <property type="molecule type" value="Genomic_DNA"/>
</dbReference>
<evidence type="ECO:0000256" key="5">
    <source>
        <dbReference type="ARBA" id="ARBA00022694"/>
    </source>
</evidence>
<accession>A0A8J9VUM2</accession>
<keyword evidence="8 12" id="KW-0862">Zinc</keyword>
<proteinExistence type="inferred from homology"/>
<dbReference type="EC" id="2.1.1.225" evidence="12"/>
<dbReference type="PROSITE" id="PS51800">
    <property type="entry name" value="ZF_CHHC_U11_48K"/>
    <property type="match status" value="1"/>
</dbReference>
<dbReference type="AlphaFoldDB" id="A0A8J9VUM2"/>
<evidence type="ECO:0000256" key="1">
    <source>
        <dbReference type="ARBA" id="ARBA00005265"/>
    </source>
</evidence>
<dbReference type="InterPro" id="IPR022776">
    <property type="entry name" value="TRM13/UPF0224_CHHC_Znf_dom"/>
</dbReference>
<evidence type="ECO:0000256" key="13">
    <source>
        <dbReference type="SAM" id="MobiDB-lite"/>
    </source>
</evidence>
<evidence type="ECO:0000256" key="2">
    <source>
        <dbReference type="ARBA" id="ARBA00022603"/>
    </source>
</evidence>
<evidence type="ECO:0000256" key="8">
    <source>
        <dbReference type="ARBA" id="ARBA00022833"/>
    </source>
</evidence>
<sequence length="381" mass="42211">MTVRPGRHYCGEHEPQPRSCDGKNDDTRVPCPNDPKHTCYASKLEKHLSICNARKQEQPSYIIQNINAPTQLDECARLPLNQIPLDTILKCIEKVNLLYDGHLKDKIKTLPEKPIHACVREEFNEVGRTESSLRHLRQASQLLHLLEEEQLVAKNTCYVELGAGKGHLSYYAWKAWCQDGDSAVLLVDRASLRHKRDNKLRGVGGVQRLRADLAHLALARVPAVRRRAAVVAYAKHLCGVAMDYALRCVASAGSGAALATCCHHRCARAAAVAAPPLQELGINDEDFNVMLGVVSWATCGDGRSRRRRAAAAADVGAPIVGTKNLNLDRAQREQIGRRAKALLDWGRVLYLKEHGFDARLVYYVPTSVSLENVCIIAKKIS</sequence>
<dbReference type="GO" id="GO:0008270">
    <property type="term" value="F:zinc ion binding"/>
    <property type="evidence" value="ECO:0007669"/>
    <property type="project" value="UniProtKB-KW"/>
</dbReference>
<reference evidence="15" key="1">
    <citation type="submission" date="2021-12" db="EMBL/GenBank/DDBJ databases">
        <authorList>
            <person name="Martin H S."/>
        </authorList>
    </citation>
    <scope>NUCLEOTIDE SEQUENCE</scope>
</reference>
<evidence type="ECO:0000313" key="15">
    <source>
        <dbReference type="EMBL" id="CAH0718872.1"/>
    </source>
</evidence>
<dbReference type="PANTHER" id="PTHR12998:SF0">
    <property type="entry name" value="TRNA:M(4)X MODIFICATION ENZYME TRM13 HOMOLOG"/>
    <property type="match status" value="1"/>
</dbReference>
<keyword evidence="6 12" id="KW-0479">Metal-binding</keyword>
<comment type="catalytic activity">
    <reaction evidence="11 12">
        <text>adenosine(4) in tRNA(His) + S-adenosyl-L-methionine = 2'-O-methyladenosine(4) in tRNA(His) + S-adenosyl-L-homocysteine + H(+)</text>
        <dbReference type="Rhea" id="RHEA:43196"/>
        <dbReference type="Rhea" id="RHEA-COMP:10401"/>
        <dbReference type="Rhea" id="RHEA-COMP:10402"/>
        <dbReference type="ChEBI" id="CHEBI:15378"/>
        <dbReference type="ChEBI" id="CHEBI:57856"/>
        <dbReference type="ChEBI" id="CHEBI:59789"/>
        <dbReference type="ChEBI" id="CHEBI:74411"/>
        <dbReference type="ChEBI" id="CHEBI:74477"/>
        <dbReference type="EC" id="2.1.1.225"/>
    </reaction>
</comment>
<evidence type="ECO:0000313" key="16">
    <source>
        <dbReference type="Proteomes" id="UP000838878"/>
    </source>
</evidence>
<keyword evidence="16" id="KW-1185">Reference proteome</keyword>
<evidence type="ECO:0000256" key="7">
    <source>
        <dbReference type="ARBA" id="ARBA00022771"/>
    </source>
</evidence>
<comment type="catalytic activity">
    <reaction evidence="10 12">
        <text>cytidine(4) in tRNA(Gly)(GCC) + S-adenosyl-L-methionine = 2'-O-methylcytidine(4) in tRNA(Gly)(GCC) + S-adenosyl-L-homocysteine + H(+)</text>
        <dbReference type="Rhea" id="RHEA:43192"/>
        <dbReference type="Rhea" id="RHEA-COMP:10399"/>
        <dbReference type="Rhea" id="RHEA-COMP:10400"/>
        <dbReference type="ChEBI" id="CHEBI:15378"/>
        <dbReference type="ChEBI" id="CHEBI:57856"/>
        <dbReference type="ChEBI" id="CHEBI:59789"/>
        <dbReference type="ChEBI" id="CHEBI:74495"/>
        <dbReference type="ChEBI" id="CHEBI:82748"/>
        <dbReference type="EC" id="2.1.1.225"/>
    </reaction>
</comment>
<protein>
    <recommendedName>
        <fullName evidence="12">tRNA:m(4)X modification enzyme TRM13</fullName>
        <ecNumber evidence="12">2.1.1.225</ecNumber>
    </recommendedName>
</protein>
<evidence type="ECO:0000256" key="3">
    <source>
        <dbReference type="ARBA" id="ARBA00022679"/>
    </source>
</evidence>
<evidence type="ECO:0000256" key="9">
    <source>
        <dbReference type="ARBA" id="ARBA00048165"/>
    </source>
</evidence>
<keyword evidence="2 12" id="KW-0489">Methyltransferase</keyword>
<evidence type="ECO:0000256" key="12">
    <source>
        <dbReference type="RuleBase" id="RU367103"/>
    </source>
</evidence>